<dbReference type="EMBL" id="KN837651">
    <property type="protein sequence ID" value="KIJ23512.1"/>
    <property type="molecule type" value="Genomic_DNA"/>
</dbReference>
<accession>A0A0C9U366</accession>
<evidence type="ECO:0000259" key="1">
    <source>
        <dbReference type="Pfam" id="PF00144"/>
    </source>
</evidence>
<sequence>MKLRDAKGKVTLRMLLTHSAGLAFSWNNPLLAELYSPSDGSKPHKNPSYEGGLDDFVVPLVNEPGEAYHYGFATDWLGQFAVRSTGKNLRVLFKEYIFEPLGISPADADLYIPPFLQSYHATVHRRDPSSPSGFKLSPFSPYTAEVMDEGKAYVAEAGLHCTLQGYARILQAAVNRDERIMSKETWEKSFKDDFAPRGLKVTVPDLGSTELDLCPVVDVFAKSNVPNATGMNWLQCKVATASTISGRPVGSFAWAGLPNVYYFADPANRVGAIIGTQLMPFFDTEVIQMRDNLETLIYDSLSSLVASEI</sequence>
<dbReference type="InterPro" id="IPR050789">
    <property type="entry name" value="Diverse_Enzym_Activities"/>
</dbReference>
<dbReference type="InterPro" id="IPR012338">
    <property type="entry name" value="Beta-lactam/transpept-like"/>
</dbReference>
<dbReference type="SUPFAM" id="SSF56601">
    <property type="entry name" value="beta-lactamase/transpeptidase-like"/>
    <property type="match status" value="1"/>
</dbReference>
<dbReference type="Gene3D" id="3.40.710.10">
    <property type="entry name" value="DD-peptidase/beta-lactamase superfamily"/>
    <property type="match status" value="1"/>
</dbReference>
<dbReference type="Proteomes" id="UP000054279">
    <property type="component" value="Unassembled WGS sequence"/>
</dbReference>
<feature type="domain" description="Beta-lactamase-related" evidence="1">
    <location>
        <begin position="4"/>
        <end position="280"/>
    </location>
</feature>
<organism evidence="2 3">
    <name type="scientific">Sphaerobolus stellatus (strain SS14)</name>
    <dbReference type="NCBI Taxonomy" id="990650"/>
    <lineage>
        <taxon>Eukaryota</taxon>
        <taxon>Fungi</taxon>
        <taxon>Dikarya</taxon>
        <taxon>Basidiomycota</taxon>
        <taxon>Agaricomycotina</taxon>
        <taxon>Agaricomycetes</taxon>
        <taxon>Phallomycetidae</taxon>
        <taxon>Geastrales</taxon>
        <taxon>Sphaerobolaceae</taxon>
        <taxon>Sphaerobolus</taxon>
    </lineage>
</organism>
<proteinExistence type="predicted"/>
<protein>
    <recommendedName>
        <fullName evidence="1">Beta-lactamase-related domain-containing protein</fullName>
    </recommendedName>
</protein>
<dbReference type="InterPro" id="IPR001466">
    <property type="entry name" value="Beta-lactam-related"/>
</dbReference>
<evidence type="ECO:0000313" key="3">
    <source>
        <dbReference type="Proteomes" id="UP000054279"/>
    </source>
</evidence>
<dbReference type="AlphaFoldDB" id="A0A0C9U366"/>
<keyword evidence="3" id="KW-1185">Reference proteome</keyword>
<dbReference type="HOGENOM" id="CLU_900705_0_0_1"/>
<dbReference type="OrthoDB" id="428260at2759"/>
<dbReference type="Pfam" id="PF00144">
    <property type="entry name" value="Beta-lactamase"/>
    <property type="match status" value="1"/>
</dbReference>
<reference evidence="2 3" key="1">
    <citation type="submission" date="2014-06" db="EMBL/GenBank/DDBJ databases">
        <title>Evolutionary Origins and Diversification of the Mycorrhizal Mutualists.</title>
        <authorList>
            <consortium name="DOE Joint Genome Institute"/>
            <consortium name="Mycorrhizal Genomics Consortium"/>
            <person name="Kohler A."/>
            <person name="Kuo A."/>
            <person name="Nagy L.G."/>
            <person name="Floudas D."/>
            <person name="Copeland A."/>
            <person name="Barry K.W."/>
            <person name="Cichocki N."/>
            <person name="Veneault-Fourrey C."/>
            <person name="LaButti K."/>
            <person name="Lindquist E.A."/>
            <person name="Lipzen A."/>
            <person name="Lundell T."/>
            <person name="Morin E."/>
            <person name="Murat C."/>
            <person name="Riley R."/>
            <person name="Ohm R."/>
            <person name="Sun H."/>
            <person name="Tunlid A."/>
            <person name="Henrissat B."/>
            <person name="Grigoriev I.V."/>
            <person name="Hibbett D.S."/>
            <person name="Martin F."/>
        </authorList>
    </citation>
    <scope>NUCLEOTIDE SEQUENCE [LARGE SCALE GENOMIC DNA]</scope>
    <source>
        <strain evidence="2 3">SS14</strain>
    </source>
</reference>
<dbReference type="PANTHER" id="PTHR43283">
    <property type="entry name" value="BETA-LACTAMASE-RELATED"/>
    <property type="match status" value="1"/>
</dbReference>
<evidence type="ECO:0000313" key="2">
    <source>
        <dbReference type="EMBL" id="KIJ23512.1"/>
    </source>
</evidence>
<gene>
    <name evidence="2" type="ORF">M422DRAFT_786154</name>
</gene>
<name>A0A0C9U366_SPHS4</name>
<dbReference type="PANTHER" id="PTHR43283:SF3">
    <property type="entry name" value="BETA-LACTAMASE FAMILY PROTEIN (AFU_ORTHOLOGUE AFUA_5G07500)"/>
    <property type="match status" value="1"/>
</dbReference>